<feature type="transmembrane region" description="Helical" evidence="2">
    <location>
        <begin position="312"/>
        <end position="334"/>
    </location>
</feature>
<gene>
    <name evidence="3" type="ORF">DBRI1063_LOCUS5887</name>
</gene>
<dbReference type="EMBL" id="HBGN01009176">
    <property type="protein sequence ID" value="CAD9320320.1"/>
    <property type="molecule type" value="Transcribed_RNA"/>
</dbReference>
<feature type="transmembrane region" description="Helical" evidence="2">
    <location>
        <begin position="279"/>
        <end position="300"/>
    </location>
</feature>
<reference evidence="3" key="1">
    <citation type="submission" date="2021-01" db="EMBL/GenBank/DDBJ databases">
        <authorList>
            <person name="Corre E."/>
            <person name="Pelletier E."/>
            <person name="Niang G."/>
            <person name="Scheremetjew M."/>
            <person name="Finn R."/>
            <person name="Kale V."/>
            <person name="Holt S."/>
            <person name="Cochrane G."/>
            <person name="Meng A."/>
            <person name="Brown T."/>
            <person name="Cohen L."/>
        </authorList>
    </citation>
    <scope>NUCLEOTIDE SEQUENCE</scope>
    <source>
        <strain evidence="3">Pop2</strain>
    </source>
</reference>
<feature type="transmembrane region" description="Helical" evidence="2">
    <location>
        <begin position="392"/>
        <end position="413"/>
    </location>
</feature>
<feature type="region of interest" description="Disordered" evidence="1">
    <location>
        <begin position="498"/>
        <end position="527"/>
    </location>
</feature>
<feature type="transmembrane region" description="Helical" evidence="2">
    <location>
        <begin position="425"/>
        <end position="446"/>
    </location>
</feature>
<accession>A0A7S1YUW7</accession>
<evidence type="ECO:0000256" key="2">
    <source>
        <dbReference type="SAM" id="Phobius"/>
    </source>
</evidence>
<dbReference type="AlphaFoldDB" id="A0A7S1YUW7"/>
<evidence type="ECO:0000256" key="1">
    <source>
        <dbReference type="SAM" id="MobiDB-lite"/>
    </source>
</evidence>
<organism evidence="3">
    <name type="scientific">Ditylum brightwellii</name>
    <dbReference type="NCBI Taxonomy" id="49249"/>
    <lineage>
        <taxon>Eukaryota</taxon>
        <taxon>Sar</taxon>
        <taxon>Stramenopiles</taxon>
        <taxon>Ochrophyta</taxon>
        <taxon>Bacillariophyta</taxon>
        <taxon>Mediophyceae</taxon>
        <taxon>Lithodesmiophycidae</taxon>
        <taxon>Lithodesmiales</taxon>
        <taxon>Lithodesmiaceae</taxon>
        <taxon>Ditylum</taxon>
    </lineage>
</organism>
<feature type="transmembrane region" description="Helical" evidence="2">
    <location>
        <begin position="354"/>
        <end position="380"/>
    </location>
</feature>
<name>A0A7S1YUW7_9STRA</name>
<keyword evidence="2" id="KW-0812">Transmembrane</keyword>
<feature type="transmembrane region" description="Helical" evidence="2">
    <location>
        <begin position="204"/>
        <end position="225"/>
    </location>
</feature>
<sequence>MTSNQEKKKVPLPFLFPKTTMTRQRQHLFLQFRYCFLLLVFLLVFTSTDVEAQGEEGGNSCDDSKCRATRIHPWVDNDTEWTCYVSPGTDVRDLCPDGLEGRIIPNSLTQTDGVDFELFTCCALDYVGPVEQTCSDIACSSPDWEGGGNCWGDGFQDPMTCRSAKYRFPRRTGMVSLIYVQYVCCTSPAGKSDSSMRELFIARIIWMALSAITLFSSSIFIGGILRSPNARSQGYNLYLVFLAIPDALANLMILVRNGLTVSNTPAHPTVHVFLVSYEYFYASSNMWLNAVIVGQIHQVLRKSKMCVKIAPLSVKTVFIQAGLTYAWSSLWFAWAFILYSRALVWFSLPTVVNIWIITRALIVGPPLLYLIGVCVHIWKYKLLPRSGRTRVLSLYFLRVVIVFLVTWVPYFVIFEIAFNVTFSRFMVYISYYLGSIQGFLSVVVAMSKPDVKRAVYQFLCCRKPEAESKLIPFHNWWKKKGTGLTCLTTKLASELNDVDSMDDTNQQSNVESRPDHKHHERDERQARVKVNPLKVISSNLQLARGEDEWEAEDVWEESVAARSNGMSANIEEKCGERRIQDKAAEDIQTWEQEELPVSTS</sequence>
<dbReference type="SUPFAM" id="SSF81321">
    <property type="entry name" value="Family A G protein-coupled receptor-like"/>
    <property type="match status" value="1"/>
</dbReference>
<keyword evidence="2" id="KW-1133">Transmembrane helix</keyword>
<proteinExistence type="predicted"/>
<evidence type="ECO:0000313" key="3">
    <source>
        <dbReference type="EMBL" id="CAD9320320.1"/>
    </source>
</evidence>
<protein>
    <submittedName>
        <fullName evidence="3">Uncharacterized protein</fullName>
    </submittedName>
</protein>
<keyword evidence="2" id="KW-0472">Membrane</keyword>
<feature type="transmembrane region" description="Helical" evidence="2">
    <location>
        <begin position="237"/>
        <end position="259"/>
    </location>
</feature>